<name>A0ABR2JBH3_9PEZI</name>
<keyword evidence="2" id="KW-1185">Reference proteome</keyword>
<dbReference type="EMBL" id="JAPCWZ010000003">
    <property type="protein sequence ID" value="KAK8874938.1"/>
    <property type="molecule type" value="Genomic_DNA"/>
</dbReference>
<accession>A0ABR2JBH3</accession>
<evidence type="ECO:0000313" key="1">
    <source>
        <dbReference type="EMBL" id="KAK8874938.1"/>
    </source>
</evidence>
<evidence type="ECO:0000313" key="2">
    <source>
        <dbReference type="Proteomes" id="UP001390339"/>
    </source>
</evidence>
<organism evidence="1 2">
    <name type="scientific">Apiospora arundinis</name>
    <dbReference type="NCBI Taxonomy" id="335852"/>
    <lineage>
        <taxon>Eukaryota</taxon>
        <taxon>Fungi</taxon>
        <taxon>Dikarya</taxon>
        <taxon>Ascomycota</taxon>
        <taxon>Pezizomycotina</taxon>
        <taxon>Sordariomycetes</taxon>
        <taxon>Xylariomycetidae</taxon>
        <taxon>Amphisphaeriales</taxon>
        <taxon>Apiosporaceae</taxon>
        <taxon>Apiospora</taxon>
    </lineage>
</organism>
<dbReference type="Proteomes" id="UP001390339">
    <property type="component" value="Unassembled WGS sequence"/>
</dbReference>
<dbReference type="Pfam" id="PF12311">
    <property type="entry name" value="DUF3632"/>
    <property type="match status" value="1"/>
</dbReference>
<protein>
    <submittedName>
        <fullName evidence="1">Uncharacterized protein</fullName>
    </submittedName>
</protein>
<dbReference type="InterPro" id="IPR022085">
    <property type="entry name" value="OpdG"/>
</dbReference>
<proteinExistence type="predicted"/>
<gene>
    <name evidence="1" type="ORF">PGQ11_005452</name>
</gene>
<comment type="caution">
    <text evidence="1">The sequence shown here is derived from an EMBL/GenBank/DDBJ whole genome shotgun (WGS) entry which is preliminary data.</text>
</comment>
<reference evidence="1 2" key="1">
    <citation type="journal article" date="2024" name="IMA Fungus">
        <title>Apiospora arundinis, a panoply of carbohydrate-active enzymes and secondary metabolites.</title>
        <authorList>
            <person name="Sorensen T."/>
            <person name="Petersen C."/>
            <person name="Muurmann A.T."/>
            <person name="Christiansen J.V."/>
            <person name="Brundto M.L."/>
            <person name="Overgaard C.K."/>
            <person name="Boysen A.T."/>
            <person name="Wollenberg R.D."/>
            <person name="Larsen T.O."/>
            <person name="Sorensen J.L."/>
            <person name="Nielsen K.L."/>
            <person name="Sondergaard T.E."/>
        </authorList>
    </citation>
    <scope>NUCLEOTIDE SEQUENCE [LARGE SCALE GENOMIC DNA]</scope>
    <source>
        <strain evidence="1 2">AAU 773</strain>
    </source>
</reference>
<sequence length="162" mass="18517">MVVEKSLHVFWNNEDISNSGYSNDVDEGDADESTDDDDVHISYKYYGGTYKNARPSLTPRQVWKDLENPESVHNCDSYIRLHDCIAQLIAHGLVKKATYPIALFRKAFEMRDARKGDPTRDAAFAAAHRYLYHAEEQIYGMVTTEHLSPHLGLGKDMRHSLE</sequence>